<feature type="domain" description="Transposase IS801/IS1294" evidence="1">
    <location>
        <begin position="9"/>
        <end position="90"/>
    </location>
</feature>
<gene>
    <name evidence="2" type="ORF">ABS311_07890</name>
</gene>
<proteinExistence type="predicted"/>
<accession>A0ABV1RGA9</accession>
<evidence type="ECO:0000313" key="2">
    <source>
        <dbReference type="EMBL" id="MER2491802.1"/>
    </source>
</evidence>
<sequence length="100" mass="11497">ALTDAKLKVPRSPKSWIADCQHVGQGEKALIYLSRYLYRGVIAEKNILARDKTHLTQRVSPQSQYWIAAWQCQTQTAQNYEHQGRRLLARAAIMKWCAQA</sequence>
<dbReference type="InterPro" id="IPR007069">
    <property type="entry name" value="Transposase_32"/>
</dbReference>
<reference evidence="2 3" key="1">
    <citation type="submission" date="2024-06" db="EMBL/GenBank/DDBJ databases">
        <authorList>
            <person name="Chen R.Y."/>
        </authorList>
    </citation>
    <scope>NUCLEOTIDE SEQUENCE [LARGE SCALE GENOMIC DNA]</scope>
    <source>
        <strain evidence="2 3">D2</strain>
    </source>
</reference>
<dbReference type="Proteomes" id="UP001467690">
    <property type="component" value="Unassembled WGS sequence"/>
</dbReference>
<dbReference type="EMBL" id="JBELOE010000150">
    <property type="protein sequence ID" value="MER2491802.1"/>
    <property type="molecule type" value="Genomic_DNA"/>
</dbReference>
<dbReference type="Pfam" id="PF04986">
    <property type="entry name" value="Y2_Tnp"/>
    <property type="match status" value="1"/>
</dbReference>
<organism evidence="2 3">
    <name type="scientific">Catenovulum sediminis</name>
    <dbReference type="NCBI Taxonomy" id="1740262"/>
    <lineage>
        <taxon>Bacteria</taxon>
        <taxon>Pseudomonadati</taxon>
        <taxon>Pseudomonadota</taxon>
        <taxon>Gammaproteobacteria</taxon>
        <taxon>Alteromonadales</taxon>
        <taxon>Alteromonadaceae</taxon>
        <taxon>Catenovulum</taxon>
    </lineage>
</organism>
<evidence type="ECO:0000259" key="1">
    <source>
        <dbReference type="Pfam" id="PF04986"/>
    </source>
</evidence>
<comment type="caution">
    <text evidence="2">The sequence shown here is derived from an EMBL/GenBank/DDBJ whole genome shotgun (WGS) entry which is preliminary data.</text>
</comment>
<protein>
    <submittedName>
        <fullName evidence="2">Transposase</fullName>
    </submittedName>
</protein>
<dbReference type="RefSeq" id="WP_350401395.1">
    <property type="nucleotide sequence ID" value="NZ_JBELOE010000150.1"/>
</dbReference>
<feature type="non-terminal residue" evidence="2">
    <location>
        <position position="1"/>
    </location>
</feature>
<evidence type="ECO:0000313" key="3">
    <source>
        <dbReference type="Proteomes" id="UP001467690"/>
    </source>
</evidence>
<name>A0ABV1RGA9_9ALTE</name>
<keyword evidence="3" id="KW-1185">Reference proteome</keyword>